<comment type="caution">
    <text evidence="2">The sequence shown here is derived from an EMBL/GenBank/DDBJ whole genome shotgun (WGS) entry which is preliminary data.</text>
</comment>
<reference evidence="3" key="1">
    <citation type="journal article" date="2014" name="Genome Announc.">
        <title>Draft genome sequence of the plant-pathogenic soil fungus Rhizoctonia solani anastomosis group 3 strain Rhs1AP.</title>
        <authorList>
            <person name="Cubeta M.A."/>
            <person name="Thomas E."/>
            <person name="Dean R.A."/>
            <person name="Jabaji S."/>
            <person name="Neate S.M."/>
            <person name="Tavantzis S."/>
            <person name="Toda T."/>
            <person name="Vilgalys R."/>
            <person name="Bharathan N."/>
            <person name="Fedorova-Abrams N."/>
            <person name="Pakala S.B."/>
            <person name="Pakala S.M."/>
            <person name="Zafar N."/>
            <person name="Joardar V."/>
            <person name="Losada L."/>
            <person name="Nierman W.C."/>
        </authorList>
    </citation>
    <scope>NUCLEOTIDE SEQUENCE [LARGE SCALE GENOMIC DNA]</scope>
    <source>
        <strain evidence="3">AG-3</strain>
    </source>
</reference>
<feature type="compositionally biased region" description="Polar residues" evidence="1">
    <location>
        <begin position="262"/>
        <end position="272"/>
    </location>
</feature>
<feature type="non-terminal residue" evidence="2">
    <location>
        <position position="392"/>
    </location>
</feature>
<dbReference type="AlphaFoldDB" id="X8J3E1"/>
<proteinExistence type="predicted"/>
<accession>X8J3E1</accession>
<name>X8J3E1_9AGAM</name>
<feature type="compositionally biased region" description="Low complexity" evidence="1">
    <location>
        <begin position="89"/>
        <end position="106"/>
    </location>
</feature>
<evidence type="ECO:0000313" key="3">
    <source>
        <dbReference type="Proteomes" id="UP000030108"/>
    </source>
</evidence>
<dbReference type="EMBL" id="JATN01000322">
    <property type="protein sequence ID" value="EUC56863.1"/>
    <property type="molecule type" value="Genomic_DNA"/>
</dbReference>
<sequence>MAQPRDYRRMLYRLDLATKYESIPALVQHMMDETVLDGILELRMITSISSAGSSAEPTEMRLPSTFISFRREGREVNAVALYGPRSTRTPPANSSSNRPPASRSTPDPNEFTLEVKKRYAPRTTLVWVFSPLVQRLINEGAATVLFECRSYLAGSDVAREVRAADAEAAAAAAARRELQYHYPQQAETNQNQNVMHDPNAYQWQQQQQQQQQVYEAQAVGYNVSAIAPSVWNPTAAYQLANGVDAYGNPINYMLEPQYYLPPQSTGYESTHTPSPPAQPQPRPQHSTRGSSPRGQRGNPSPPHLDKNEDSAIELLNRRAPFKRMLGYAGKQHDGSVAVFELVDEVAAIAFTDGVSGIGMAGVEAMGTIGRGMKRAPTPVGSGGHSGSSSRRF</sequence>
<feature type="region of interest" description="Disordered" evidence="1">
    <location>
        <begin position="370"/>
        <end position="392"/>
    </location>
</feature>
<feature type="region of interest" description="Disordered" evidence="1">
    <location>
        <begin position="261"/>
        <end position="307"/>
    </location>
</feature>
<organism evidence="2 3">
    <name type="scientific">Rhizoctonia solani AG-3 Rhs1AP</name>
    <dbReference type="NCBI Taxonomy" id="1086054"/>
    <lineage>
        <taxon>Eukaryota</taxon>
        <taxon>Fungi</taxon>
        <taxon>Dikarya</taxon>
        <taxon>Basidiomycota</taxon>
        <taxon>Agaricomycotina</taxon>
        <taxon>Agaricomycetes</taxon>
        <taxon>Cantharellales</taxon>
        <taxon>Ceratobasidiaceae</taxon>
        <taxon>Rhizoctonia</taxon>
    </lineage>
</organism>
<evidence type="ECO:0000313" key="2">
    <source>
        <dbReference type="EMBL" id="EUC56863.1"/>
    </source>
</evidence>
<feature type="region of interest" description="Disordered" evidence="1">
    <location>
        <begin position="82"/>
        <end position="110"/>
    </location>
</feature>
<dbReference type="OrthoDB" id="3213429at2759"/>
<dbReference type="Proteomes" id="UP000030108">
    <property type="component" value="Unassembled WGS sequence"/>
</dbReference>
<gene>
    <name evidence="2" type="ORF">RSOL_202030</name>
</gene>
<evidence type="ECO:0000256" key="1">
    <source>
        <dbReference type="SAM" id="MobiDB-lite"/>
    </source>
</evidence>
<protein>
    <submittedName>
        <fullName evidence="2">Uncharacterized protein</fullName>
    </submittedName>
</protein>
<feature type="compositionally biased region" description="Pro residues" evidence="1">
    <location>
        <begin position="273"/>
        <end position="282"/>
    </location>
</feature>